<evidence type="ECO:0000313" key="2">
    <source>
        <dbReference type="Proteomes" id="UP001385951"/>
    </source>
</evidence>
<keyword evidence="2" id="KW-1185">Reference proteome</keyword>
<dbReference type="Gene3D" id="3.80.10.10">
    <property type="entry name" value="Ribonuclease Inhibitor"/>
    <property type="match status" value="1"/>
</dbReference>
<dbReference type="Proteomes" id="UP001385951">
    <property type="component" value="Unassembled WGS sequence"/>
</dbReference>
<dbReference type="EMBL" id="JASBNA010000006">
    <property type="protein sequence ID" value="KAK7691016.1"/>
    <property type="molecule type" value="Genomic_DNA"/>
</dbReference>
<dbReference type="InterPro" id="IPR032675">
    <property type="entry name" value="LRR_dom_sf"/>
</dbReference>
<dbReference type="AlphaFoldDB" id="A0AAW0GDT7"/>
<sequence>MEAMILDMENASIADIVNEIERLEGFAPTWTLKRHLNARRAISRLPAEILLIAFSLIVKGWISKISYADNVWFEIDPRDIDVPKYTWIPWITHICSRWRDIALQSPTLWRYIIVNRYNYLEMMLRRSQEVPISVYSPTQINDNDITLRRKIGYLLTPHLHRIQSVEIISADPYYELHEATLPGLLPSVQSITVWMLDAPRDDDDMCHAVLFNGWLGENHNSLQHLSLSYPSLAGLQLAARPSLRSLNLNVLQESLDMPYLLRLLKETPVLESLALIDAIPYLPEDDVTELMEPKEIVTLPSLRSLHIRSPVCIVTNFLRHISYPAITSMEVHLWTADAQEIPPDALGRDLGERLPKNLRSISVNNVKSCKELRLFGWTDGEPSLQDRAPYRFIVEYDVFSNPHIACWIFGAMIGRLITEKLEVLHFNIDKMKIVGGDTWDDLYEAINTRAINVHTLRVSSMRHLPHILPPPDDVECGKNEYHSDYRPPTHLPSLKTLWMGRLKEREIERLNSILMKRIEDINMLERLSIPWDDDGLFEGTAELVEFVDVRNDLGV</sequence>
<name>A0AAW0GDT7_9APHY</name>
<comment type="caution">
    <text evidence="1">The sequence shown here is derived from an EMBL/GenBank/DDBJ whole genome shotgun (WGS) entry which is preliminary data.</text>
</comment>
<proteinExistence type="predicted"/>
<evidence type="ECO:0008006" key="3">
    <source>
        <dbReference type="Google" id="ProtNLM"/>
    </source>
</evidence>
<reference evidence="1 2" key="1">
    <citation type="submission" date="2022-09" db="EMBL/GenBank/DDBJ databases">
        <authorList>
            <person name="Palmer J.M."/>
        </authorList>
    </citation>
    <scope>NUCLEOTIDE SEQUENCE [LARGE SCALE GENOMIC DNA]</scope>
    <source>
        <strain evidence="1 2">DSM 7382</strain>
    </source>
</reference>
<gene>
    <name evidence="1" type="ORF">QCA50_006119</name>
</gene>
<accession>A0AAW0GDT7</accession>
<protein>
    <recommendedName>
        <fullName evidence="3">F-box domain-containing protein</fullName>
    </recommendedName>
</protein>
<organism evidence="1 2">
    <name type="scientific">Cerrena zonata</name>
    <dbReference type="NCBI Taxonomy" id="2478898"/>
    <lineage>
        <taxon>Eukaryota</taxon>
        <taxon>Fungi</taxon>
        <taxon>Dikarya</taxon>
        <taxon>Basidiomycota</taxon>
        <taxon>Agaricomycotina</taxon>
        <taxon>Agaricomycetes</taxon>
        <taxon>Polyporales</taxon>
        <taxon>Cerrenaceae</taxon>
        <taxon>Cerrena</taxon>
    </lineage>
</organism>
<evidence type="ECO:0000313" key="1">
    <source>
        <dbReference type="EMBL" id="KAK7691016.1"/>
    </source>
</evidence>